<dbReference type="SUPFAM" id="SSF46785">
    <property type="entry name" value="Winged helix' DNA-binding domain"/>
    <property type="match status" value="1"/>
</dbReference>
<dbReference type="CDD" id="cd05466">
    <property type="entry name" value="PBP2_LTTR_substrate"/>
    <property type="match status" value="1"/>
</dbReference>
<dbReference type="PANTHER" id="PTHR30126:SF40">
    <property type="entry name" value="HTH-TYPE TRANSCRIPTIONAL REGULATOR GLTR"/>
    <property type="match status" value="1"/>
</dbReference>
<dbReference type="Proteomes" id="UP000183028">
    <property type="component" value="Unassembled WGS sequence"/>
</dbReference>
<evidence type="ECO:0000256" key="1">
    <source>
        <dbReference type="ARBA" id="ARBA00009437"/>
    </source>
</evidence>
<dbReference type="PROSITE" id="PS50931">
    <property type="entry name" value="HTH_LYSR"/>
    <property type="match status" value="1"/>
</dbReference>
<keyword evidence="7" id="KW-1185">Reference proteome</keyword>
<evidence type="ECO:0000313" key="7">
    <source>
        <dbReference type="Proteomes" id="UP000183028"/>
    </source>
</evidence>
<dbReference type="AlphaFoldDB" id="A0A1H6UU74"/>
<dbReference type="SUPFAM" id="SSF53850">
    <property type="entry name" value="Periplasmic binding protein-like II"/>
    <property type="match status" value="1"/>
</dbReference>
<evidence type="ECO:0000313" key="6">
    <source>
        <dbReference type="EMBL" id="SEI95226.1"/>
    </source>
</evidence>
<evidence type="ECO:0000256" key="4">
    <source>
        <dbReference type="ARBA" id="ARBA00023163"/>
    </source>
</evidence>
<dbReference type="GO" id="GO:0000976">
    <property type="term" value="F:transcription cis-regulatory region binding"/>
    <property type="evidence" value="ECO:0007669"/>
    <property type="project" value="TreeGrafter"/>
</dbReference>
<proteinExistence type="inferred from homology"/>
<protein>
    <submittedName>
        <fullName evidence="6">DNA-binding transcriptional regulator, LysR family</fullName>
    </submittedName>
</protein>
<comment type="similarity">
    <text evidence="1">Belongs to the LysR transcriptional regulatory family.</text>
</comment>
<dbReference type="InterPro" id="IPR036388">
    <property type="entry name" value="WH-like_DNA-bd_sf"/>
</dbReference>
<dbReference type="PRINTS" id="PR00039">
    <property type="entry name" value="HTHLYSR"/>
</dbReference>
<dbReference type="PANTHER" id="PTHR30126">
    <property type="entry name" value="HTH-TYPE TRANSCRIPTIONAL REGULATOR"/>
    <property type="match status" value="1"/>
</dbReference>
<organism evidence="6 7">
    <name type="scientific">Sharpea azabuensis</name>
    <dbReference type="NCBI Taxonomy" id="322505"/>
    <lineage>
        <taxon>Bacteria</taxon>
        <taxon>Bacillati</taxon>
        <taxon>Bacillota</taxon>
        <taxon>Erysipelotrichia</taxon>
        <taxon>Erysipelotrichales</taxon>
        <taxon>Coprobacillaceae</taxon>
        <taxon>Sharpea</taxon>
    </lineage>
</organism>
<dbReference type="RefSeq" id="WP_074732325.1">
    <property type="nucleotide sequence ID" value="NZ_FNYK01000038.1"/>
</dbReference>
<dbReference type="InterPro" id="IPR000847">
    <property type="entry name" value="LysR_HTH_N"/>
</dbReference>
<keyword evidence="3 6" id="KW-0238">DNA-binding</keyword>
<keyword evidence="2" id="KW-0805">Transcription regulation</keyword>
<dbReference type="Pfam" id="PF03466">
    <property type="entry name" value="LysR_substrate"/>
    <property type="match status" value="1"/>
</dbReference>
<dbReference type="STRING" id="322505.SAMN04487836_1037"/>
<dbReference type="GO" id="GO:0003700">
    <property type="term" value="F:DNA-binding transcription factor activity"/>
    <property type="evidence" value="ECO:0007669"/>
    <property type="project" value="InterPro"/>
</dbReference>
<dbReference type="OrthoDB" id="9803735at2"/>
<evidence type="ECO:0000256" key="3">
    <source>
        <dbReference type="ARBA" id="ARBA00023125"/>
    </source>
</evidence>
<sequence length="295" mass="34287">MKADRISIGDIRIFLSAATYKNYTKAAKSLYTTQPTITKVIHHMEKELGVILFEKEGKGMHLTTQGLYLYKQYQPLLSELDHIYDALHTKNTTIKIGILEGYDFENLLFEHLTTINKKHPELTLSINIYDLHELIEYSDDLDIVFMNTLEASSLNHYHFMEIDKIPYYLVVSRNHPLAKENSVHLKDLAQEHHFILCQKETLSTLEFVKQTWDIVNLHPTFETVDNRLTLLMKISQNSGVSLLPAYMIKGYEDKLTLIPLVDFPSTIYRIMGINDLHSFSDRLVFLEDMRALLHI</sequence>
<dbReference type="Gene3D" id="3.40.190.290">
    <property type="match status" value="1"/>
</dbReference>
<dbReference type="eggNOG" id="COG0583">
    <property type="taxonomic scope" value="Bacteria"/>
</dbReference>
<dbReference type="InterPro" id="IPR036390">
    <property type="entry name" value="WH_DNA-bd_sf"/>
</dbReference>
<dbReference type="Pfam" id="PF00126">
    <property type="entry name" value="HTH_1"/>
    <property type="match status" value="1"/>
</dbReference>
<dbReference type="InterPro" id="IPR005119">
    <property type="entry name" value="LysR_subst-bd"/>
</dbReference>
<keyword evidence="4" id="KW-0804">Transcription</keyword>
<accession>A0A1H6UU74</accession>
<reference evidence="7" key="1">
    <citation type="submission" date="2016-10" db="EMBL/GenBank/DDBJ databases">
        <authorList>
            <person name="Varghese N."/>
        </authorList>
    </citation>
    <scope>NUCLEOTIDE SEQUENCE [LARGE SCALE GENOMIC DNA]</scope>
    <source>
        <strain evidence="7">DSM 20406</strain>
    </source>
</reference>
<gene>
    <name evidence="6" type="ORF">SAMN04487834_10387</name>
</gene>
<dbReference type="Gene3D" id="1.10.10.10">
    <property type="entry name" value="Winged helix-like DNA-binding domain superfamily/Winged helix DNA-binding domain"/>
    <property type="match status" value="1"/>
</dbReference>
<evidence type="ECO:0000256" key="2">
    <source>
        <dbReference type="ARBA" id="ARBA00023015"/>
    </source>
</evidence>
<name>A0A1H6UU74_9FIRM</name>
<evidence type="ECO:0000259" key="5">
    <source>
        <dbReference type="PROSITE" id="PS50931"/>
    </source>
</evidence>
<dbReference type="EMBL" id="FNYK01000038">
    <property type="protein sequence ID" value="SEI95226.1"/>
    <property type="molecule type" value="Genomic_DNA"/>
</dbReference>
<feature type="domain" description="HTH lysR-type" evidence="5">
    <location>
        <begin position="6"/>
        <end position="63"/>
    </location>
</feature>